<dbReference type="InterPro" id="IPR050204">
    <property type="entry name" value="AraC_XylS_family_regulators"/>
</dbReference>
<dbReference type="PROSITE" id="PS00041">
    <property type="entry name" value="HTH_ARAC_FAMILY_1"/>
    <property type="match status" value="1"/>
</dbReference>
<dbReference type="InterPro" id="IPR018062">
    <property type="entry name" value="HTH_AraC-typ_CS"/>
</dbReference>
<dbReference type="PANTHER" id="PTHR46796">
    <property type="entry name" value="HTH-TYPE TRANSCRIPTIONAL ACTIVATOR RHAS-RELATED"/>
    <property type="match status" value="1"/>
</dbReference>
<keyword evidence="1" id="KW-0805">Transcription regulation</keyword>
<evidence type="ECO:0000313" key="5">
    <source>
        <dbReference type="EMBL" id="AFL50621.1"/>
    </source>
</evidence>
<dbReference type="KEGG" id="sfd:USDA257_c20380"/>
<dbReference type="SUPFAM" id="SSF46689">
    <property type="entry name" value="Homeodomain-like"/>
    <property type="match status" value="2"/>
</dbReference>
<dbReference type="Proteomes" id="UP000006180">
    <property type="component" value="Chromosome"/>
</dbReference>
<evidence type="ECO:0000313" key="6">
    <source>
        <dbReference type="Proteomes" id="UP000006180"/>
    </source>
</evidence>
<dbReference type="GO" id="GO:0003700">
    <property type="term" value="F:DNA-binding transcription factor activity"/>
    <property type="evidence" value="ECO:0007669"/>
    <property type="project" value="InterPro"/>
</dbReference>
<keyword evidence="2" id="KW-0238">DNA-binding</keyword>
<accession>I3X415</accession>
<dbReference type="Pfam" id="PF12833">
    <property type="entry name" value="HTH_18"/>
    <property type="match status" value="1"/>
</dbReference>
<dbReference type="AlphaFoldDB" id="I3X415"/>
<proteinExistence type="predicted"/>
<dbReference type="PROSITE" id="PS01124">
    <property type="entry name" value="HTH_ARAC_FAMILY_2"/>
    <property type="match status" value="1"/>
</dbReference>
<dbReference type="EMBL" id="CP003563">
    <property type="protein sequence ID" value="AFL50621.1"/>
    <property type="molecule type" value="Genomic_DNA"/>
</dbReference>
<organism evidence="5 6">
    <name type="scientific">Sinorhizobium fredii (strain USDA 257)</name>
    <dbReference type="NCBI Taxonomy" id="1185652"/>
    <lineage>
        <taxon>Bacteria</taxon>
        <taxon>Pseudomonadati</taxon>
        <taxon>Pseudomonadota</taxon>
        <taxon>Alphaproteobacteria</taxon>
        <taxon>Hyphomicrobiales</taxon>
        <taxon>Rhizobiaceae</taxon>
        <taxon>Sinorhizobium/Ensifer group</taxon>
        <taxon>Sinorhizobium</taxon>
    </lineage>
</organism>
<dbReference type="InterPro" id="IPR009057">
    <property type="entry name" value="Homeodomain-like_sf"/>
</dbReference>
<dbReference type="eggNOG" id="COG2207">
    <property type="taxonomic scope" value="Bacteria"/>
</dbReference>
<dbReference type="SMART" id="SM00342">
    <property type="entry name" value="HTH_ARAC"/>
    <property type="match status" value="1"/>
</dbReference>
<evidence type="ECO:0000259" key="4">
    <source>
        <dbReference type="PROSITE" id="PS01124"/>
    </source>
</evidence>
<dbReference type="HOGENOM" id="CLU_000445_81_0_5"/>
<name>I3X415_SINF2</name>
<dbReference type="STRING" id="1185652.USDA257_c20380"/>
<reference evidence="5 6" key="1">
    <citation type="journal article" date="2012" name="J. Bacteriol.">
        <title>Complete genome sequence of the broad-host-range strain Sinorhizobium fredii USDA257.</title>
        <authorList>
            <person name="Schuldes J."/>
            <person name="Rodriguez Orbegoso M."/>
            <person name="Schmeisser C."/>
            <person name="Krishnan H.B."/>
            <person name="Daniel R."/>
            <person name="Streit W.R."/>
        </authorList>
    </citation>
    <scope>NUCLEOTIDE SEQUENCE [LARGE SCALE GENOMIC DNA]</scope>
    <source>
        <strain evidence="5 6">USDA 257</strain>
    </source>
</reference>
<dbReference type="InterPro" id="IPR020449">
    <property type="entry name" value="Tscrpt_reg_AraC-type_HTH"/>
</dbReference>
<dbReference type="PRINTS" id="PR00032">
    <property type="entry name" value="HTHARAC"/>
</dbReference>
<dbReference type="Gene3D" id="1.10.10.60">
    <property type="entry name" value="Homeodomain-like"/>
    <property type="match status" value="2"/>
</dbReference>
<keyword evidence="3" id="KW-0804">Transcription</keyword>
<evidence type="ECO:0000256" key="2">
    <source>
        <dbReference type="ARBA" id="ARBA00023125"/>
    </source>
</evidence>
<protein>
    <submittedName>
        <fullName evidence="5">Putative AraC-like transcription regulator</fullName>
    </submittedName>
</protein>
<dbReference type="Pfam" id="PF12852">
    <property type="entry name" value="Cupin_6"/>
    <property type="match status" value="1"/>
</dbReference>
<evidence type="ECO:0000256" key="3">
    <source>
        <dbReference type="ARBA" id="ARBA00023163"/>
    </source>
</evidence>
<dbReference type="PATRIC" id="fig|1185652.3.peg.2104"/>
<dbReference type="PANTHER" id="PTHR46796:SF7">
    <property type="entry name" value="ARAC FAMILY TRANSCRIPTIONAL REGULATOR"/>
    <property type="match status" value="1"/>
</dbReference>
<feature type="domain" description="HTH araC/xylS-type" evidence="4">
    <location>
        <begin position="78"/>
        <end position="176"/>
    </location>
</feature>
<evidence type="ECO:0000256" key="1">
    <source>
        <dbReference type="ARBA" id="ARBA00023015"/>
    </source>
</evidence>
<dbReference type="InterPro" id="IPR018060">
    <property type="entry name" value="HTH_AraC"/>
</dbReference>
<sequence length="183" mass="20525">MLQTLPPLIRVEASNDRAKLRLYIDLMMDELRGGRPGAFQMAQNLSHMMLAQTLRLYIEGLPEGEVGWLAALADPKLGPCLKAMHSAPAHSWTVEELARIAGMSRTSFAQHFRDRVGETPISYLTRWRMMSAAAKLVREQDTITQISMSLGYSSDQAFNTAFKRVTGQSPRLYARRQKQGAEA</sequence>
<dbReference type="GO" id="GO:0043565">
    <property type="term" value="F:sequence-specific DNA binding"/>
    <property type="evidence" value="ECO:0007669"/>
    <property type="project" value="InterPro"/>
</dbReference>
<gene>
    <name evidence="5" type="ORF">USDA257_c20380</name>
</gene>
<dbReference type="InterPro" id="IPR032783">
    <property type="entry name" value="AraC_lig"/>
</dbReference>